<dbReference type="RefSeq" id="WP_354196304.1">
    <property type="nucleotide sequence ID" value="NZ_JBEPML010000010.1"/>
</dbReference>
<proteinExistence type="predicted"/>
<gene>
    <name evidence="1" type="ORF">ABID37_003111</name>
</gene>
<keyword evidence="2" id="KW-1185">Reference proteome</keyword>
<reference evidence="1 2" key="1">
    <citation type="submission" date="2024-06" db="EMBL/GenBank/DDBJ databases">
        <title>Genomic Encyclopedia of Type Strains, Phase IV (KMG-IV): sequencing the most valuable type-strain genomes for metagenomic binning, comparative biology and taxonomic classification.</title>
        <authorList>
            <person name="Goeker M."/>
        </authorList>
    </citation>
    <scope>NUCLEOTIDE SEQUENCE [LARGE SCALE GENOMIC DNA]</scope>
    <source>
        <strain evidence="1 2">DSM 27865</strain>
    </source>
</reference>
<sequence length="63" mass="6449">MDSHALASSSSPVLPAALPGWAVPRGGAAFAAGVALKSLDDLVRAAPAWAIRHGHEDWIGDSF</sequence>
<comment type="caution">
    <text evidence="1">The sequence shown here is derived from an EMBL/GenBank/DDBJ whole genome shotgun (WGS) entry which is preliminary data.</text>
</comment>
<protein>
    <submittedName>
        <fullName evidence="1">Uncharacterized protein</fullName>
    </submittedName>
</protein>
<name>A0ABV2N1F8_9HYPH</name>
<evidence type="ECO:0000313" key="2">
    <source>
        <dbReference type="Proteomes" id="UP001549076"/>
    </source>
</evidence>
<accession>A0ABV2N1F8</accession>
<dbReference type="EMBL" id="JBEPML010000010">
    <property type="protein sequence ID" value="MET3792888.1"/>
    <property type="molecule type" value="Genomic_DNA"/>
</dbReference>
<evidence type="ECO:0000313" key="1">
    <source>
        <dbReference type="EMBL" id="MET3792888.1"/>
    </source>
</evidence>
<organism evidence="1 2">
    <name type="scientific">Aquamicrobium terrae</name>
    <dbReference type="NCBI Taxonomy" id="1324945"/>
    <lineage>
        <taxon>Bacteria</taxon>
        <taxon>Pseudomonadati</taxon>
        <taxon>Pseudomonadota</taxon>
        <taxon>Alphaproteobacteria</taxon>
        <taxon>Hyphomicrobiales</taxon>
        <taxon>Phyllobacteriaceae</taxon>
        <taxon>Aquamicrobium</taxon>
    </lineage>
</organism>
<dbReference type="Proteomes" id="UP001549076">
    <property type="component" value="Unassembled WGS sequence"/>
</dbReference>